<feature type="region of interest" description="Disordered" evidence="9">
    <location>
        <begin position="144"/>
        <end position="163"/>
    </location>
</feature>
<dbReference type="GO" id="GO:0001227">
    <property type="term" value="F:DNA-binding transcription repressor activity, RNA polymerase II-specific"/>
    <property type="evidence" value="ECO:0007669"/>
    <property type="project" value="UniProtKB-ARBA"/>
</dbReference>
<dbReference type="FunFam" id="3.30.160.60:FF:000446">
    <property type="entry name" value="Zinc finger protein"/>
    <property type="match status" value="1"/>
</dbReference>
<dbReference type="InterPro" id="IPR050331">
    <property type="entry name" value="Zinc_finger"/>
</dbReference>
<evidence type="ECO:0000313" key="12">
    <source>
        <dbReference type="Proteomes" id="UP000275408"/>
    </source>
</evidence>
<dbReference type="FunFam" id="3.30.160.60:FF:000512">
    <property type="entry name" value="zinc finger protein 197 isoform X1"/>
    <property type="match status" value="1"/>
</dbReference>
<name>A0A3M6UPY7_POCDA</name>
<evidence type="ECO:0000256" key="8">
    <source>
        <dbReference type="PROSITE-ProRule" id="PRU00042"/>
    </source>
</evidence>
<dbReference type="EMBL" id="RCHS01001014">
    <property type="protein sequence ID" value="RMX55747.1"/>
    <property type="molecule type" value="Genomic_DNA"/>
</dbReference>
<keyword evidence="5 8" id="KW-0863">Zinc-finger</keyword>
<proteinExistence type="inferred from homology"/>
<feature type="region of interest" description="Disordered" evidence="9">
    <location>
        <begin position="335"/>
        <end position="401"/>
    </location>
</feature>
<keyword evidence="7" id="KW-0539">Nucleus</keyword>
<dbReference type="SUPFAM" id="SSF57667">
    <property type="entry name" value="beta-beta-alpha zinc fingers"/>
    <property type="match status" value="4"/>
</dbReference>
<dbReference type="STRING" id="46731.A0A3M6UPY7"/>
<evidence type="ECO:0000256" key="9">
    <source>
        <dbReference type="SAM" id="MobiDB-lite"/>
    </source>
</evidence>
<keyword evidence="4" id="KW-0677">Repeat</keyword>
<dbReference type="AlphaFoldDB" id="A0A3M6UPY7"/>
<dbReference type="InterPro" id="IPR036236">
    <property type="entry name" value="Znf_C2H2_sf"/>
</dbReference>
<keyword evidence="3" id="KW-0479">Metal-binding</keyword>
<evidence type="ECO:0000256" key="7">
    <source>
        <dbReference type="ARBA" id="ARBA00023242"/>
    </source>
</evidence>
<comment type="caution">
    <text evidence="11">The sequence shown here is derived from an EMBL/GenBank/DDBJ whole genome shotgun (WGS) entry which is preliminary data.</text>
</comment>
<dbReference type="PANTHER" id="PTHR16515:SF49">
    <property type="entry name" value="GASTRULA ZINC FINGER PROTEIN XLCGF49.1-LIKE-RELATED"/>
    <property type="match status" value="1"/>
</dbReference>
<feature type="domain" description="C2H2-type" evidence="10">
    <location>
        <begin position="540"/>
        <end position="568"/>
    </location>
</feature>
<sequence length="684" mass="77112">MEIEDQGAISVINSPSSTISFIFEFAETDPEVLIEDDNGNRVQGTGNQRNQVAFCSSLTENNSYITAEKSPKEESGFSSNGNVTHQTISSNVVGKIKRFSAGRKSQESNLIQTSIFDAEQPSTVNPPQTSISKSKETSVMNVLHSSTSNSLPQATSSRGHRPSTATMNLSNGVMIPRPLNFQIPRKDVCREKISKKRQLGIPDVVKTGPNNNNHKTIICEEDISNKRQQQELVMAKTFAINNKHKTIEAKRSQCGQITSSTKLALLNFLKKKSSGNGVVADVENEGTDLEEQIVSIVQKESSGVEIEEPHSDEMPSCENEVEQISTRTVFQEEVPTAEFSSTNQVQSDQNADKTSDQDGLNEAQSDNANQLDVVGLNTENDEERKKGGNNSQTVPKEADNTTADVLLCDESTPSIHEIDVVVHPSLLQPTENGENMKKIERQKGTGVKKKKKNKSLECKECGKMLASATTYLEHMNIHYDRRPYKCDECGKSFRQRHHIDQHKIVHTGKKPFVCQYCDKAFARSYNMKDHERIHTGEKPCKCSHCDKTFRRRRGLREHETNVHHLHMPRNKLGNLKEKKVYTCKICAKTFTWSSALSTHKKTHSDIARYKCPKCKKAFKNNSLLWNHVKTHSKEKPFECDICGQRLKRRGNLKRHILTQHEPEVAEECLKTSKEFEYLRRKKSG</sequence>
<dbReference type="GO" id="GO:0008270">
    <property type="term" value="F:zinc ion binding"/>
    <property type="evidence" value="ECO:0007669"/>
    <property type="project" value="UniProtKB-KW"/>
</dbReference>
<dbReference type="Pfam" id="PF13912">
    <property type="entry name" value="zf-C2H2_6"/>
    <property type="match status" value="1"/>
</dbReference>
<feature type="domain" description="C2H2-type" evidence="10">
    <location>
        <begin position="637"/>
        <end position="665"/>
    </location>
</feature>
<comment type="similarity">
    <text evidence="2">Belongs to the krueppel C2H2-type zinc-finger protein family.</text>
</comment>
<evidence type="ECO:0000256" key="2">
    <source>
        <dbReference type="ARBA" id="ARBA00006991"/>
    </source>
</evidence>
<dbReference type="PROSITE" id="PS00028">
    <property type="entry name" value="ZINC_FINGER_C2H2_1"/>
    <property type="match status" value="7"/>
</dbReference>
<dbReference type="Gene3D" id="3.30.160.60">
    <property type="entry name" value="Classic Zinc Finger"/>
    <property type="match status" value="7"/>
</dbReference>
<keyword evidence="12" id="KW-1185">Reference proteome</keyword>
<evidence type="ECO:0000313" key="11">
    <source>
        <dbReference type="EMBL" id="RMX55747.1"/>
    </source>
</evidence>
<accession>A0A3M6UPY7</accession>
<evidence type="ECO:0000256" key="6">
    <source>
        <dbReference type="ARBA" id="ARBA00022833"/>
    </source>
</evidence>
<feature type="domain" description="C2H2-type" evidence="10">
    <location>
        <begin position="484"/>
        <end position="511"/>
    </location>
</feature>
<dbReference type="Pfam" id="PF00096">
    <property type="entry name" value="zf-C2H2"/>
    <property type="match status" value="5"/>
</dbReference>
<keyword evidence="6" id="KW-0862">Zinc</keyword>
<evidence type="ECO:0000256" key="3">
    <source>
        <dbReference type="ARBA" id="ARBA00022723"/>
    </source>
</evidence>
<protein>
    <recommendedName>
        <fullName evidence="10">C2H2-type domain-containing protein</fullName>
    </recommendedName>
</protein>
<feature type="domain" description="C2H2-type" evidence="10">
    <location>
        <begin position="581"/>
        <end position="604"/>
    </location>
</feature>
<dbReference type="InterPro" id="IPR013087">
    <property type="entry name" value="Znf_C2H2_type"/>
</dbReference>
<feature type="compositionally biased region" description="Polar residues" evidence="9">
    <location>
        <begin position="338"/>
        <end position="349"/>
    </location>
</feature>
<dbReference type="Proteomes" id="UP000275408">
    <property type="component" value="Unassembled WGS sequence"/>
</dbReference>
<dbReference type="GO" id="GO:0005654">
    <property type="term" value="C:nucleoplasm"/>
    <property type="evidence" value="ECO:0007669"/>
    <property type="project" value="UniProtKB-ARBA"/>
</dbReference>
<dbReference type="PANTHER" id="PTHR16515">
    <property type="entry name" value="PR DOMAIN ZINC FINGER PROTEIN"/>
    <property type="match status" value="1"/>
</dbReference>
<evidence type="ECO:0000259" key="10">
    <source>
        <dbReference type="PROSITE" id="PS50157"/>
    </source>
</evidence>
<dbReference type="SMART" id="SM00355">
    <property type="entry name" value="ZnF_C2H2"/>
    <property type="match status" value="7"/>
</dbReference>
<feature type="domain" description="C2H2-type" evidence="10">
    <location>
        <begin position="512"/>
        <end position="539"/>
    </location>
</feature>
<dbReference type="PROSITE" id="PS50157">
    <property type="entry name" value="ZINC_FINGER_C2H2_2"/>
    <property type="match status" value="7"/>
</dbReference>
<comment type="subcellular location">
    <subcellularLocation>
        <location evidence="1">Nucleus</location>
    </subcellularLocation>
</comment>
<organism evidence="11 12">
    <name type="scientific">Pocillopora damicornis</name>
    <name type="common">Cauliflower coral</name>
    <name type="synonym">Millepora damicornis</name>
    <dbReference type="NCBI Taxonomy" id="46731"/>
    <lineage>
        <taxon>Eukaryota</taxon>
        <taxon>Metazoa</taxon>
        <taxon>Cnidaria</taxon>
        <taxon>Anthozoa</taxon>
        <taxon>Hexacorallia</taxon>
        <taxon>Scleractinia</taxon>
        <taxon>Astrocoeniina</taxon>
        <taxon>Pocilloporidae</taxon>
        <taxon>Pocillopora</taxon>
    </lineage>
</organism>
<dbReference type="FunFam" id="3.30.160.60:FF:000102">
    <property type="entry name" value="zinc finger protein 850 isoform X1"/>
    <property type="match status" value="1"/>
</dbReference>
<dbReference type="FunFam" id="3.30.160.60:FF:000005">
    <property type="entry name" value="Zinc finger protein 14 homolog"/>
    <property type="match status" value="1"/>
</dbReference>
<evidence type="ECO:0000256" key="4">
    <source>
        <dbReference type="ARBA" id="ARBA00022737"/>
    </source>
</evidence>
<reference evidence="11 12" key="1">
    <citation type="journal article" date="2018" name="Sci. Rep.">
        <title>Comparative analysis of the Pocillopora damicornis genome highlights role of immune system in coral evolution.</title>
        <authorList>
            <person name="Cunning R."/>
            <person name="Bay R.A."/>
            <person name="Gillette P."/>
            <person name="Baker A.C."/>
            <person name="Traylor-Knowles N."/>
        </authorList>
    </citation>
    <scope>NUCLEOTIDE SEQUENCE [LARGE SCALE GENOMIC DNA]</scope>
    <source>
        <strain evidence="11">RSMAS</strain>
        <tissue evidence="11">Whole animal</tissue>
    </source>
</reference>
<evidence type="ECO:0000256" key="5">
    <source>
        <dbReference type="ARBA" id="ARBA00022771"/>
    </source>
</evidence>
<feature type="domain" description="C2H2-type" evidence="10">
    <location>
        <begin position="456"/>
        <end position="483"/>
    </location>
</feature>
<evidence type="ECO:0000256" key="1">
    <source>
        <dbReference type="ARBA" id="ARBA00004123"/>
    </source>
</evidence>
<gene>
    <name evidence="11" type="ORF">pdam_00015493</name>
</gene>
<feature type="domain" description="C2H2-type" evidence="10">
    <location>
        <begin position="609"/>
        <end position="636"/>
    </location>
</feature>
<dbReference type="OrthoDB" id="10018191at2759"/>
<dbReference type="GO" id="GO:0043565">
    <property type="term" value="F:sequence-specific DNA binding"/>
    <property type="evidence" value="ECO:0007669"/>
    <property type="project" value="UniProtKB-ARBA"/>
</dbReference>